<dbReference type="PANTHER" id="PTHR46705:SF9">
    <property type="entry name" value="DOMAIN OF UNKNOWN FUNCTION DB DOMAIN-CONTAINING PROTEIN"/>
    <property type="match status" value="1"/>
</dbReference>
<dbReference type="WBParaSite" id="L893_g3236.t1">
    <property type="protein sequence ID" value="L893_g3236.t1"/>
    <property type="gene ID" value="L893_g3236"/>
</dbReference>
<evidence type="ECO:0000256" key="1">
    <source>
        <dbReference type="SAM" id="SignalP"/>
    </source>
</evidence>
<evidence type="ECO:0000259" key="2">
    <source>
        <dbReference type="Pfam" id="PF01682"/>
    </source>
</evidence>
<reference evidence="4" key="1">
    <citation type="submission" date="2016-11" db="UniProtKB">
        <authorList>
            <consortium name="WormBaseParasite"/>
        </authorList>
    </citation>
    <scope>IDENTIFICATION</scope>
</reference>
<proteinExistence type="predicted"/>
<keyword evidence="1" id="KW-0732">Signal</keyword>
<accession>A0A1I8A414</accession>
<keyword evidence="3" id="KW-1185">Reference proteome</keyword>
<evidence type="ECO:0000313" key="4">
    <source>
        <dbReference type="WBParaSite" id="L893_g3236.t1"/>
    </source>
</evidence>
<evidence type="ECO:0000313" key="3">
    <source>
        <dbReference type="Proteomes" id="UP000095287"/>
    </source>
</evidence>
<feature type="chain" id="PRO_5009314159" evidence="1">
    <location>
        <begin position="23"/>
        <end position="208"/>
    </location>
</feature>
<dbReference type="PANTHER" id="PTHR46705">
    <property type="entry name" value="PROTEIN CBG09805"/>
    <property type="match status" value="1"/>
</dbReference>
<protein>
    <submittedName>
        <fullName evidence="4">DB domain-containing protein</fullName>
    </submittedName>
</protein>
<organism evidence="3 4">
    <name type="scientific">Steinernema glaseri</name>
    <dbReference type="NCBI Taxonomy" id="37863"/>
    <lineage>
        <taxon>Eukaryota</taxon>
        <taxon>Metazoa</taxon>
        <taxon>Ecdysozoa</taxon>
        <taxon>Nematoda</taxon>
        <taxon>Chromadorea</taxon>
        <taxon>Rhabditida</taxon>
        <taxon>Tylenchina</taxon>
        <taxon>Panagrolaimomorpha</taxon>
        <taxon>Strongyloidoidea</taxon>
        <taxon>Steinernematidae</taxon>
        <taxon>Steinernema</taxon>
    </lineage>
</organism>
<feature type="domain" description="Domain of unknown function DB" evidence="2">
    <location>
        <begin position="87"/>
        <end position="189"/>
    </location>
</feature>
<dbReference type="AlphaFoldDB" id="A0A1I8A414"/>
<sequence>MSSSSIVAFSVLLLVAFHVSDACFSSGVCGGYGCAQPSYGCGNCQQGYGCGSYGCYNKARAASSKTLIATEEQQQKALTPDQKFMACCHDRNLPDACLQHCTFNTYTRDALQAMYLRSNKCPVQAAAELQFCAAQGRDHRECCARNGVASTLSGQKCLTFCDQRPGNVTHLDLSYMGCFDRFENMKACFWNDLTHGVGAGPSRRFDSL</sequence>
<dbReference type="Proteomes" id="UP000095287">
    <property type="component" value="Unplaced"/>
</dbReference>
<name>A0A1I8A414_9BILA</name>
<dbReference type="Pfam" id="PF01682">
    <property type="entry name" value="DB"/>
    <property type="match status" value="1"/>
</dbReference>
<feature type="signal peptide" evidence="1">
    <location>
        <begin position="1"/>
        <end position="22"/>
    </location>
</feature>
<dbReference type="InterPro" id="IPR002602">
    <property type="entry name" value="DB"/>
</dbReference>